<evidence type="ECO:0000313" key="3">
    <source>
        <dbReference type="EMBL" id="MFD0836523.1"/>
    </source>
</evidence>
<dbReference type="Proteomes" id="UP001597011">
    <property type="component" value="Unassembled WGS sequence"/>
</dbReference>
<accession>A0ABW3BUB1</accession>
<feature type="signal peptide" evidence="1">
    <location>
        <begin position="1"/>
        <end position="19"/>
    </location>
</feature>
<dbReference type="SUPFAM" id="SSF56925">
    <property type="entry name" value="OMPA-like"/>
    <property type="match status" value="1"/>
</dbReference>
<comment type="caution">
    <text evidence="3">The sequence shown here is derived from an EMBL/GenBank/DDBJ whole genome shotgun (WGS) entry which is preliminary data.</text>
</comment>
<sequence length="201" mass="22175">MKKLVLIGLLILGLNTLNAQSNTGDFTLAPQLGVAFSTYTPSDRNYGYDARISLTAGAIVEYYLNDRWSLRSGLLYDTMGAKDGYDNIDKLNYLSVPLNANWHFGKNRNWFLNFGPSVAFIESAKTEFSDGPTVDIKDFLKSVDVGIALGIGYKFDVSENFQLVIDYQGYGGFIDVAEDGILPYGIRNSKSSFNVGGVFKL</sequence>
<dbReference type="RefSeq" id="WP_379942627.1">
    <property type="nucleotide sequence ID" value="NZ_JBHTIB010000012.1"/>
</dbReference>
<proteinExistence type="predicted"/>
<name>A0ABW3BUB1_9FLAO</name>
<dbReference type="InterPro" id="IPR025665">
    <property type="entry name" value="Beta-barrel_OMP_2"/>
</dbReference>
<evidence type="ECO:0000313" key="4">
    <source>
        <dbReference type="Proteomes" id="UP001597011"/>
    </source>
</evidence>
<keyword evidence="4" id="KW-1185">Reference proteome</keyword>
<gene>
    <name evidence="3" type="ORF">ACFQ0I_12155</name>
</gene>
<keyword evidence="1" id="KW-0732">Signal</keyword>
<dbReference type="Gene3D" id="2.40.160.20">
    <property type="match status" value="1"/>
</dbReference>
<dbReference type="EMBL" id="JBHTIB010000012">
    <property type="protein sequence ID" value="MFD0836523.1"/>
    <property type="molecule type" value="Genomic_DNA"/>
</dbReference>
<feature type="domain" description="Outer membrane protein beta-barrel" evidence="2">
    <location>
        <begin position="18"/>
        <end position="176"/>
    </location>
</feature>
<organism evidence="3 4">
    <name type="scientific">Mariniflexile aquimaris</name>
    <dbReference type="NCBI Taxonomy" id="881009"/>
    <lineage>
        <taxon>Bacteria</taxon>
        <taxon>Pseudomonadati</taxon>
        <taxon>Bacteroidota</taxon>
        <taxon>Flavobacteriia</taxon>
        <taxon>Flavobacteriales</taxon>
        <taxon>Flavobacteriaceae</taxon>
        <taxon>Mariniflexile</taxon>
    </lineage>
</organism>
<evidence type="ECO:0000256" key="1">
    <source>
        <dbReference type="SAM" id="SignalP"/>
    </source>
</evidence>
<dbReference type="InterPro" id="IPR011250">
    <property type="entry name" value="OMP/PagP_B-barrel"/>
</dbReference>
<evidence type="ECO:0000259" key="2">
    <source>
        <dbReference type="Pfam" id="PF13568"/>
    </source>
</evidence>
<reference evidence="4" key="1">
    <citation type="journal article" date="2019" name="Int. J. Syst. Evol. Microbiol.">
        <title>The Global Catalogue of Microorganisms (GCM) 10K type strain sequencing project: providing services to taxonomists for standard genome sequencing and annotation.</title>
        <authorList>
            <consortium name="The Broad Institute Genomics Platform"/>
            <consortium name="The Broad Institute Genome Sequencing Center for Infectious Disease"/>
            <person name="Wu L."/>
            <person name="Ma J."/>
        </authorList>
    </citation>
    <scope>NUCLEOTIDE SEQUENCE [LARGE SCALE GENOMIC DNA]</scope>
    <source>
        <strain evidence="4">CCUG 60529</strain>
    </source>
</reference>
<dbReference type="Pfam" id="PF13568">
    <property type="entry name" value="OMP_b-brl_2"/>
    <property type="match status" value="1"/>
</dbReference>
<protein>
    <submittedName>
        <fullName evidence="3">Porin family protein</fullName>
    </submittedName>
</protein>
<feature type="chain" id="PRO_5047069134" evidence="1">
    <location>
        <begin position="20"/>
        <end position="201"/>
    </location>
</feature>